<dbReference type="Gene3D" id="1.10.443.10">
    <property type="entry name" value="Intergrase catalytic core"/>
    <property type="match status" value="1"/>
</dbReference>
<reference evidence="2 3" key="1">
    <citation type="journal article" date="2015" name="Phytopathology">
        <title>Genomes of Candidatus Liberibacter solanacearum haplotype A from New Zealand and the USA suggest significant genome plasticity in the species.</title>
        <authorList>
            <person name="Thompson S.M."/>
            <person name="Johnson C.P."/>
            <person name="Lu A.Y."/>
            <person name="Frampton R.A."/>
            <person name="Sullivan K.L."/>
            <person name="Fiers M.W."/>
            <person name="Crowhurst R.N."/>
            <person name="Pitman A.R."/>
            <person name="Scott I."/>
            <person name="Gudmestad N.C."/>
            <person name="Smith G.R."/>
        </authorList>
    </citation>
    <scope>NUCLEOTIDE SEQUENCE [LARGE SCALE GENOMIC DNA]</scope>
    <source>
        <strain evidence="2 3">LsoNZ1</strain>
    </source>
</reference>
<dbReference type="Proteomes" id="UP000033731">
    <property type="component" value="Unassembled WGS sequence"/>
</dbReference>
<evidence type="ECO:0000256" key="1">
    <source>
        <dbReference type="ARBA" id="ARBA00023172"/>
    </source>
</evidence>
<dbReference type="InterPro" id="IPR011010">
    <property type="entry name" value="DNA_brk_join_enz"/>
</dbReference>
<dbReference type="GO" id="GO:0015074">
    <property type="term" value="P:DNA integration"/>
    <property type="evidence" value="ECO:0007669"/>
    <property type="project" value="InterPro"/>
</dbReference>
<dbReference type="PATRIC" id="fig|556287.9.peg.412"/>
<proteinExistence type="predicted"/>
<keyword evidence="1" id="KW-0233">DNA recombination</keyword>
<dbReference type="AlphaFoldDB" id="A0A0F4VJP5"/>
<evidence type="ECO:0000313" key="2">
    <source>
        <dbReference type="EMBL" id="KJZ81671.1"/>
    </source>
</evidence>
<organism evidence="2 3">
    <name type="scientific">Candidatus Liberibacter solanacearum</name>
    <dbReference type="NCBI Taxonomy" id="556287"/>
    <lineage>
        <taxon>Bacteria</taxon>
        <taxon>Pseudomonadati</taxon>
        <taxon>Pseudomonadota</taxon>
        <taxon>Alphaproteobacteria</taxon>
        <taxon>Hyphomicrobiales</taxon>
        <taxon>Rhizobiaceae</taxon>
        <taxon>Liberibacter</taxon>
    </lineage>
</organism>
<dbReference type="SUPFAM" id="SSF56349">
    <property type="entry name" value="DNA breaking-rejoining enzymes"/>
    <property type="match status" value="1"/>
</dbReference>
<sequence length="94" mass="10407">MLFLGLRRSDVIRIGKGNVKDGVLSIRTQKTSKMVYIPIFKSLRDCIDAIGADGETFLVCQLMGNLLGLLTLFIFGLKKCVPKLDYLPNASPMD</sequence>
<comment type="caution">
    <text evidence="2">The sequence shown here is derived from an EMBL/GenBank/DDBJ whole genome shotgun (WGS) entry which is preliminary data.</text>
</comment>
<protein>
    <recommendedName>
        <fullName evidence="4">Integrase</fullName>
    </recommendedName>
</protein>
<name>A0A0F4VJP5_9HYPH</name>
<evidence type="ECO:0008006" key="4">
    <source>
        <dbReference type="Google" id="ProtNLM"/>
    </source>
</evidence>
<gene>
    <name evidence="2" type="ORF">DJ66_0393</name>
</gene>
<dbReference type="GO" id="GO:0006310">
    <property type="term" value="P:DNA recombination"/>
    <property type="evidence" value="ECO:0007669"/>
    <property type="project" value="UniProtKB-KW"/>
</dbReference>
<dbReference type="InterPro" id="IPR013762">
    <property type="entry name" value="Integrase-like_cat_sf"/>
</dbReference>
<evidence type="ECO:0000313" key="3">
    <source>
        <dbReference type="Proteomes" id="UP000033731"/>
    </source>
</evidence>
<keyword evidence="3" id="KW-1185">Reference proteome</keyword>
<dbReference type="EMBL" id="JMTK01000002">
    <property type="protein sequence ID" value="KJZ81671.1"/>
    <property type="molecule type" value="Genomic_DNA"/>
</dbReference>
<accession>A0A0F4VJP5</accession>
<dbReference type="GO" id="GO:0003677">
    <property type="term" value="F:DNA binding"/>
    <property type="evidence" value="ECO:0007669"/>
    <property type="project" value="InterPro"/>
</dbReference>